<feature type="region of interest" description="Disordered" evidence="1">
    <location>
        <begin position="201"/>
        <end position="223"/>
    </location>
</feature>
<organism evidence="2 3">
    <name type="scientific">Neurospora tetraspora</name>
    <dbReference type="NCBI Taxonomy" id="94610"/>
    <lineage>
        <taxon>Eukaryota</taxon>
        <taxon>Fungi</taxon>
        <taxon>Dikarya</taxon>
        <taxon>Ascomycota</taxon>
        <taxon>Pezizomycotina</taxon>
        <taxon>Sordariomycetes</taxon>
        <taxon>Sordariomycetidae</taxon>
        <taxon>Sordariales</taxon>
        <taxon>Sordariaceae</taxon>
        <taxon>Neurospora</taxon>
    </lineage>
</organism>
<proteinExistence type="predicted"/>
<dbReference type="GeneID" id="87867624"/>
<comment type="caution">
    <text evidence="2">The sequence shown here is derived from an EMBL/GenBank/DDBJ whole genome shotgun (WGS) entry which is preliminary data.</text>
</comment>
<evidence type="ECO:0000256" key="1">
    <source>
        <dbReference type="SAM" id="MobiDB-lite"/>
    </source>
</evidence>
<dbReference type="Proteomes" id="UP001278500">
    <property type="component" value="Unassembled WGS sequence"/>
</dbReference>
<reference evidence="2" key="2">
    <citation type="submission" date="2023-06" db="EMBL/GenBank/DDBJ databases">
        <authorList>
            <consortium name="Lawrence Berkeley National Laboratory"/>
            <person name="Haridas S."/>
            <person name="Hensen N."/>
            <person name="Bonometti L."/>
            <person name="Westerberg I."/>
            <person name="Brannstrom I.O."/>
            <person name="Guillou S."/>
            <person name="Cros-Aarteil S."/>
            <person name="Calhoun S."/>
            <person name="Kuo A."/>
            <person name="Mondo S."/>
            <person name="Pangilinan J."/>
            <person name="Riley R."/>
            <person name="Labutti K."/>
            <person name="Andreopoulos B."/>
            <person name="Lipzen A."/>
            <person name="Chen C."/>
            <person name="Yanf M."/>
            <person name="Daum C."/>
            <person name="Ng V."/>
            <person name="Clum A."/>
            <person name="Steindorff A."/>
            <person name="Ohm R."/>
            <person name="Martin F."/>
            <person name="Silar P."/>
            <person name="Natvig D."/>
            <person name="Lalanne C."/>
            <person name="Gautier V."/>
            <person name="Ament-Velasquez S.L."/>
            <person name="Kruys A."/>
            <person name="Hutchinson M.I."/>
            <person name="Powell A.J."/>
            <person name="Barry K."/>
            <person name="Miller A.N."/>
            <person name="Grigoriev I.V."/>
            <person name="Debuchy R."/>
            <person name="Gladieux P."/>
            <person name="Thoren M.H."/>
            <person name="Johannesson H."/>
        </authorList>
    </citation>
    <scope>NUCLEOTIDE SEQUENCE</scope>
    <source>
        <strain evidence="2">CBS 560.94</strain>
    </source>
</reference>
<evidence type="ECO:0000313" key="2">
    <source>
        <dbReference type="EMBL" id="KAK3347834.1"/>
    </source>
</evidence>
<evidence type="ECO:0000313" key="3">
    <source>
        <dbReference type="Proteomes" id="UP001278500"/>
    </source>
</evidence>
<protein>
    <submittedName>
        <fullName evidence="2">Uncharacterized protein</fullName>
    </submittedName>
</protein>
<name>A0AAE0JHX6_9PEZI</name>
<accession>A0AAE0JHX6</accession>
<feature type="compositionally biased region" description="Polar residues" evidence="1">
    <location>
        <begin position="201"/>
        <end position="213"/>
    </location>
</feature>
<reference evidence="2" key="1">
    <citation type="journal article" date="2023" name="Mol. Phylogenet. Evol.">
        <title>Genome-scale phylogeny and comparative genomics of the fungal order Sordariales.</title>
        <authorList>
            <person name="Hensen N."/>
            <person name="Bonometti L."/>
            <person name="Westerberg I."/>
            <person name="Brannstrom I.O."/>
            <person name="Guillou S."/>
            <person name="Cros-Aarteil S."/>
            <person name="Calhoun S."/>
            <person name="Haridas S."/>
            <person name="Kuo A."/>
            <person name="Mondo S."/>
            <person name="Pangilinan J."/>
            <person name="Riley R."/>
            <person name="LaButti K."/>
            <person name="Andreopoulos B."/>
            <person name="Lipzen A."/>
            <person name="Chen C."/>
            <person name="Yan M."/>
            <person name="Daum C."/>
            <person name="Ng V."/>
            <person name="Clum A."/>
            <person name="Steindorff A."/>
            <person name="Ohm R.A."/>
            <person name="Martin F."/>
            <person name="Silar P."/>
            <person name="Natvig D.O."/>
            <person name="Lalanne C."/>
            <person name="Gautier V."/>
            <person name="Ament-Velasquez S.L."/>
            <person name="Kruys A."/>
            <person name="Hutchinson M.I."/>
            <person name="Powell A.J."/>
            <person name="Barry K."/>
            <person name="Miller A.N."/>
            <person name="Grigoriev I.V."/>
            <person name="Debuchy R."/>
            <person name="Gladieux P."/>
            <person name="Hiltunen Thoren M."/>
            <person name="Johannesson H."/>
        </authorList>
    </citation>
    <scope>NUCLEOTIDE SEQUENCE</scope>
    <source>
        <strain evidence="2">CBS 560.94</strain>
    </source>
</reference>
<gene>
    <name evidence="2" type="ORF">B0H65DRAFT_571115</name>
</gene>
<dbReference type="EMBL" id="JAUEPP010000003">
    <property type="protein sequence ID" value="KAK3347834.1"/>
    <property type="molecule type" value="Genomic_DNA"/>
</dbReference>
<dbReference type="AlphaFoldDB" id="A0AAE0JHX6"/>
<sequence length="223" mass="24280">MFSGDDSFTWAGSTSTVVGVGVGVSKEKESDRMTVSAEMDQHSTLCTAPVDHRSDISRRKTKKHMKYWFGCGWKRLGVEVTVLDFIFFTPSGICNCCNGTGPKSGGLLIEIGFFCLPGIYQAKRSADLHLLRARFSSQRDVPSSEPHVHQADNIRKHLDISTDINASSTSPGISLGFKLPNPWPDTAACIPSNISTTAIFPSTGLTKSPTSFEAPSPRQEKPR</sequence>
<dbReference type="RefSeq" id="XP_062682916.1">
    <property type="nucleotide sequence ID" value="XM_062830470.1"/>
</dbReference>
<keyword evidence="3" id="KW-1185">Reference proteome</keyword>